<dbReference type="Gene3D" id="1.10.470.10">
    <property type="entry name" value="Variant Surface Glycoprotein, subunit A, domain 2"/>
    <property type="match status" value="1"/>
</dbReference>
<protein>
    <submittedName>
        <fullName evidence="8">Variant surface glycoprotein</fullName>
    </submittedName>
</protein>
<proteinExistence type="predicted"/>
<dbReference type="GO" id="GO:0042783">
    <property type="term" value="P:symbiont-mediated evasion of host immune response"/>
    <property type="evidence" value="ECO:0007669"/>
    <property type="project" value="InterPro"/>
</dbReference>
<dbReference type="Pfam" id="PF00913">
    <property type="entry name" value="Trypan_glycop"/>
    <property type="match status" value="1"/>
</dbReference>
<comment type="subcellular location">
    <subcellularLocation>
        <location evidence="1">Cell membrane</location>
        <topology evidence="1">Lipid-anchor</topology>
        <topology evidence="1">GPI-anchor</topology>
    </subcellularLocation>
</comment>
<dbReference type="EMBL" id="KY404554">
    <property type="protein sequence ID" value="ARB50805.1"/>
    <property type="molecule type" value="Genomic_DNA"/>
</dbReference>
<keyword evidence="6" id="KW-0449">Lipoprotein</keyword>
<accession>A0A1V0FZJ6</accession>
<evidence type="ECO:0000256" key="6">
    <source>
        <dbReference type="ARBA" id="ARBA00023288"/>
    </source>
</evidence>
<sequence length="494" mass="51793">MHKQATNSQTFPRALTTPFAHVSRATTTKRICLLLALSGAAPTALVAPLHPAKAAPKKACHAADYLTELADNALALLSTGAASAEEAAKKALKLQAVAAASPGAAAIVEQVLANYLAAATAAVQNKVNKHRQTIYAAAKSAYKLSGQMEAVAEILTASIQSSAFVTAATDFADNSYPKIQPTINLASHGACMKDETNRNVDTTTPGQAPEGEHKIVLIGLKAVSVANGAANSALTVCASAAGSGQHSSSNGCTSGQSTKVAVVGGKLFVEDTLTLTRKTDGSEQEYTASTAAKTIPSPQTIGKELKNIAALEKVMSGLSSLTVNLDLKTIITSTAIKEKIAKAIDGEGAKYEGETKTKVDNLLKEVIGENGEEIKNTVEKSLEELTPPKAAVSGNGDRKLSQITAPQELADAATYYTVRHFIEEQDQRKKNQESPSCHTKKLEEKCKGKPQGKCKDENGCEFKDGKCNVKEGAKAEEKKKEKCKGKAEKKCGDG</sequence>
<feature type="domain" description="Trypanosome variant surface glycoprotein A-type N-terminal" evidence="7">
    <location>
        <begin position="53"/>
        <end position="417"/>
    </location>
</feature>
<evidence type="ECO:0000256" key="5">
    <source>
        <dbReference type="ARBA" id="ARBA00023180"/>
    </source>
</evidence>
<keyword evidence="3" id="KW-0336">GPI-anchor</keyword>
<dbReference type="InterPro" id="IPR001812">
    <property type="entry name" value="Trypano_VSG_A_N_dom"/>
</dbReference>
<dbReference type="Gene3D" id="3.90.150.10">
    <property type="entry name" value="Variant Surface Glycoprotein, subunit A domain 1"/>
    <property type="match status" value="1"/>
</dbReference>
<evidence type="ECO:0000256" key="4">
    <source>
        <dbReference type="ARBA" id="ARBA00023136"/>
    </source>
</evidence>
<dbReference type="VEuPathDB" id="TriTrypDB:Tb427_000444700"/>
<keyword evidence="2" id="KW-1003">Cell membrane</keyword>
<evidence type="ECO:0000256" key="3">
    <source>
        <dbReference type="ARBA" id="ARBA00022622"/>
    </source>
</evidence>
<evidence type="ECO:0000313" key="8">
    <source>
        <dbReference type="EMBL" id="ARB50805.1"/>
    </source>
</evidence>
<evidence type="ECO:0000256" key="1">
    <source>
        <dbReference type="ARBA" id="ARBA00004609"/>
    </source>
</evidence>
<reference evidence="8" key="1">
    <citation type="submission" date="2016-12" db="EMBL/GenBank/DDBJ databases">
        <title>Extending the VSGnome of Trypanosoma brucei strain TREU927.</title>
        <authorList>
            <person name="Cross G.A."/>
        </authorList>
    </citation>
    <scope>NUCLEOTIDE SEQUENCE</scope>
    <source>
        <strain evidence="8">Tb927.99.1504</strain>
    </source>
</reference>
<keyword evidence="5" id="KW-0325">Glycoprotein</keyword>
<dbReference type="GO" id="GO:0098552">
    <property type="term" value="C:side of membrane"/>
    <property type="evidence" value="ECO:0007669"/>
    <property type="project" value="UniProtKB-KW"/>
</dbReference>
<dbReference type="GO" id="GO:0005886">
    <property type="term" value="C:plasma membrane"/>
    <property type="evidence" value="ECO:0007669"/>
    <property type="project" value="UniProtKB-SubCell"/>
</dbReference>
<keyword evidence="4" id="KW-0472">Membrane</keyword>
<dbReference type="AlphaFoldDB" id="A0A1V0FZJ6"/>
<name>A0A1V0FZJ6_9TRYP</name>
<organism evidence="8">
    <name type="scientific">Trypanosoma brucei</name>
    <dbReference type="NCBI Taxonomy" id="5691"/>
    <lineage>
        <taxon>Eukaryota</taxon>
        <taxon>Discoba</taxon>
        <taxon>Euglenozoa</taxon>
        <taxon>Kinetoplastea</taxon>
        <taxon>Metakinetoplastina</taxon>
        <taxon>Trypanosomatida</taxon>
        <taxon>Trypanosomatidae</taxon>
        <taxon>Trypanosoma</taxon>
    </lineage>
</organism>
<evidence type="ECO:0000256" key="2">
    <source>
        <dbReference type="ARBA" id="ARBA00022475"/>
    </source>
</evidence>
<evidence type="ECO:0000259" key="7">
    <source>
        <dbReference type="Pfam" id="PF00913"/>
    </source>
</evidence>
<dbReference type="VEuPathDB" id="TriTrypDB:Tb11.v5.1019"/>
<dbReference type="SUPFAM" id="SSF58087">
    <property type="entry name" value="Variant surface glycoprotein (N-terminal domain)"/>
    <property type="match status" value="1"/>
</dbReference>